<evidence type="ECO:0000313" key="2">
    <source>
        <dbReference type="EMBL" id="SME98202.1"/>
    </source>
</evidence>
<dbReference type="InterPro" id="IPR037523">
    <property type="entry name" value="VOC_core"/>
</dbReference>
<proteinExistence type="predicted"/>
<dbReference type="AlphaFoldDB" id="A0A1Y6B9B3"/>
<accession>A0A1Y6B9B3</accession>
<dbReference type="InterPro" id="IPR004360">
    <property type="entry name" value="Glyas_Fos-R_dOase_dom"/>
</dbReference>
<feature type="domain" description="VOC" evidence="1">
    <location>
        <begin position="5"/>
        <end position="127"/>
    </location>
</feature>
<keyword evidence="3" id="KW-1185">Reference proteome</keyword>
<evidence type="ECO:0000313" key="3">
    <source>
        <dbReference type="Proteomes" id="UP000192907"/>
    </source>
</evidence>
<sequence length="131" mass="14818">MNTEKMKINGGIITDKLAETRAFYMDQLGFQVTFDSDWFCLLHCPGNPKSEVAFLTPHHPSQGELFQKPFKGDGVFFTIEVDNVDEVYAKIRAKGVNIALDIRDEEWGDRHFAVTDPNGIGIDFVTHNPRS</sequence>
<dbReference type="Gene3D" id="3.30.720.110">
    <property type="match status" value="1"/>
</dbReference>
<dbReference type="EMBL" id="FWZT01000002">
    <property type="protein sequence ID" value="SME98202.1"/>
    <property type="molecule type" value="Genomic_DNA"/>
</dbReference>
<organism evidence="2 3">
    <name type="scientific">Pseudobacteriovorax antillogorgiicola</name>
    <dbReference type="NCBI Taxonomy" id="1513793"/>
    <lineage>
        <taxon>Bacteria</taxon>
        <taxon>Pseudomonadati</taxon>
        <taxon>Bdellovibrionota</taxon>
        <taxon>Oligoflexia</taxon>
        <taxon>Oligoflexales</taxon>
        <taxon>Pseudobacteriovoracaceae</taxon>
        <taxon>Pseudobacteriovorax</taxon>
    </lineage>
</organism>
<protein>
    <submittedName>
        <fullName evidence="2">Glyoxalase/Bleomycin resistance protein/Dioxygenase superfamily protein</fullName>
    </submittedName>
</protein>
<name>A0A1Y6B9B3_9BACT</name>
<keyword evidence="2" id="KW-0223">Dioxygenase</keyword>
<dbReference type="SUPFAM" id="SSF54593">
    <property type="entry name" value="Glyoxalase/Bleomycin resistance protein/Dihydroxybiphenyl dioxygenase"/>
    <property type="match status" value="1"/>
</dbReference>
<dbReference type="Gene3D" id="3.30.720.120">
    <property type="match status" value="1"/>
</dbReference>
<dbReference type="GO" id="GO:0051213">
    <property type="term" value="F:dioxygenase activity"/>
    <property type="evidence" value="ECO:0007669"/>
    <property type="project" value="UniProtKB-KW"/>
</dbReference>
<dbReference type="Pfam" id="PF00903">
    <property type="entry name" value="Glyoxalase"/>
    <property type="match status" value="1"/>
</dbReference>
<gene>
    <name evidence="2" type="ORF">SAMN06296036_102428</name>
</gene>
<dbReference type="InterPro" id="IPR029068">
    <property type="entry name" value="Glyas_Bleomycin-R_OHBP_Dase"/>
</dbReference>
<dbReference type="Proteomes" id="UP000192907">
    <property type="component" value="Unassembled WGS sequence"/>
</dbReference>
<evidence type="ECO:0000259" key="1">
    <source>
        <dbReference type="PROSITE" id="PS51819"/>
    </source>
</evidence>
<keyword evidence="2" id="KW-0560">Oxidoreductase</keyword>
<reference evidence="3" key="1">
    <citation type="submission" date="2017-04" db="EMBL/GenBank/DDBJ databases">
        <authorList>
            <person name="Varghese N."/>
            <person name="Submissions S."/>
        </authorList>
    </citation>
    <scope>NUCLEOTIDE SEQUENCE [LARGE SCALE GENOMIC DNA]</scope>
    <source>
        <strain evidence="3">RKEM611</strain>
    </source>
</reference>
<dbReference type="STRING" id="1513793.SAMN06296036_102428"/>
<dbReference type="PROSITE" id="PS51819">
    <property type="entry name" value="VOC"/>
    <property type="match status" value="1"/>
</dbReference>